<dbReference type="GO" id="GO:0003677">
    <property type="term" value="F:DNA binding"/>
    <property type="evidence" value="ECO:0007669"/>
    <property type="project" value="UniProtKB-KW"/>
</dbReference>
<keyword evidence="1 3" id="KW-0238">DNA-binding</keyword>
<dbReference type="EMBL" id="ABXA01000049">
    <property type="protein sequence ID" value="EEB35077.1"/>
    <property type="molecule type" value="Genomic_DNA"/>
</dbReference>
<dbReference type="InterPro" id="IPR010982">
    <property type="entry name" value="Lambda_DNA-bd_dom_sf"/>
</dbReference>
<accession>B6WBQ8</accession>
<proteinExistence type="predicted"/>
<dbReference type="Gene3D" id="1.10.260.40">
    <property type="entry name" value="lambda repressor-like DNA-binding domains"/>
    <property type="match status" value="1"/>
</dbReference>
<dbReference type="PROSITE" id="PS50943">
    <property type="entry name" value="HTH_CROC1"/>
    <property type="match status" value="1"/>
</dbReference>
<dbReference type="STRING" id="561177.ANHYDRO_02041"/>
<dbReference type="PANTHER" id="PTHR46558:SF11">
    <property type="entry name" value="HTH-TYPE TRANSCRIPTIONAL REGULATOR XRE"/>
    <property type="match status" value="1"/>
</dbReference>
<reference evidence="3 4" key="2">
    <citation type="submission" date="2008-10" db="EMBL/GenBank/DDBJ databases">
        <title>Draft genome sequence of Anaerococcus hydrogenalis (DSM 7454).</title>
        <authorList>
            <person name="Sudarsanam P."/>
            <person name="Ley R."/>
            <person name="Guruge J."/>
            <person name="Turnbaugh P.J."/>
            <person name="Mahowald M."/>
            <person name="Liep D."/>
            <person name="Gordon J."/>
        </authorList>
    </citation>
    <scope>NUCLEOTIDE SEQUENCE [LARGE SCALE GENOMIC DNA]</scope>
    <source>
        <strain evidence="3 4">DSM 7454</strain>
    </source>
</reference>
<sequence>MSFKKGENMSFGTKLRQLRESKNLTQDQLAKLVGVSLKTISRYEMGESKPRYRKVYDKLAEVLDTSHDYLVTDEDNFILDAREKYGYKGAKDAKEMVDGVIGLMAGGEIDEKDKKAILDSIQEAYYIAKNKNKKYNPHKD</sequence>
<dbReference type="eggNOG" id="COG1476">
    <property type="taxonomic scope" value="Bacteria"/>
</dbReference>
<organism evidence="3 4">
    <name type="scientific">Anaerococcus hydrogenalis DSM 7454</name>
    <dbReference type="NCBI Taxonomy" id="561177"/>
    <lineage>
        <taxon>Bacteria</taxon>
        <taxon>Bacillati</taxon>
        <taxon>Bacillota</taxon>
        <taxon>Tissierellia</taxon>
        <taxon>Tissierellales</taxon>
        <taxon>Peptoniphilaceae</taxon>
        <taxon>Anaerococcus</taxon>
    </lineage>
</organism>
<dbReference type="PANTHER" id="PTHR46558">
    <property type="entry name" value="TRACRIPTIONAL REGULATORY PROTEIN-RELATED-RELATED"/>
    <property type="match status" value="1"/>
</dbReference>
<dbReference type="CDD" id="cd00093">
    <property type="entry name" value="HTH_XRE"/>
    <property type="match status" value="1"/>
</dbReference>
<feature type="domain" description="HTH cro/C1-type" evidence="2">
    <location>
        <begin position="15"/>
        <end position="70"/>
    </location>
</feature>
<name>B6WBQ8_9FIRM</name>
<dbReference type="SUPFAM" id="SSF47413">
    <property type="entry name" value="lambda repressor-like DNA-binding domains"/>
    <property type="match status" value="1"/>
</dbReference>
<evidence type="ECO:0000259" key="2">
    <source>
        <dbReference type="PROSITE" id="PS50943"/>
    </source>
</evidence>
<dbReference type="InterPro" id="IPR001387">
    <property type="entry name" value="Cro/C1-type_HTH"/>
</dbReference>
<gene>
    <name evidence="3" type="ORF">ANHYDRO_02041</name>
</gene>
<evidence type="ECO:0000313" key="4">
    <source>
        <dbReference type="Proteomes" id="UP000005451"/>
    </source>
</evidence>
<protein>
    <submittedName>
        <fullName evidence="3">DNA-binding helix-turn-helix protein</fullName>
    </submittedName>
</protein>
<dbReference type="Proteomes" id="UP000005451">
    <property type="component" value="Unassembled WGS sequence"/>
</dbReference>
<evidence type="ECO:0000313" key="3">
    <source>
        <dbReference type="EMBL" id="EEB35077.1"/>
    </source>
</evidence>
<comment type="caution">
    <text evidence="3">The sequence shown here is derived from an EMBL/GenBank/DDBJ whole genome shotgun (WGS) entry which is preliminary data.</text>
</comment>
<reference evidence="3 4" key="1">
    <citation type="submission" date="2008-09" db="EMBL/GenBank/DDBJ databases">
        <authorList>
            <person name="Fulton L."/>
            <person name="Clifton S."/>
            <person name="Fulton B."/>
            <person name="Xu J."/>
            <person name="Minx P."/>
            <person name="Pepin K.H."/>
            <person name="Johnson M."/>
            <person name="Thiruvilangam P."/>
            <person name="Bhonagiri V."/>
            <person name="Nash W.E."/>
            <person name="Mardis E.R."/>
            <person name="Wilson R.K."/>
        </authorList>
    </citation>
    <scope>NUCLEOTIDE SEQUENCE [LARGE SCALE GENOMIC DNA]</scope>
    <source>
        <strain evidence="3 4">DSM 7454</strain>
    </source>
</reference>
<evidence type="ECO:0000256" key="1">
    <source>
        <dbReference type="ARBA" id="ARBA00023125"/>
    </source>
</evidence>
<dbReference type="SMART" id="SM00530">
    <property type="entry name" value="HTH_XRE"/>
    <property type="match status" value="1"/>
</dbReference>
<dbReference type="Pfam" id="PF01381">
    <property type="entry name" value="HTH_3"/>
    <property type="match status" value="1"/>
</dbReference>
<dbReference type="AlphaFoldDB" id="B6WBQ8"/>